<dbReference type="Pfam" id="PF00665">
    <property type="entry name" value="rve"/>
    <property type="match status" value="1"/>
</dbReference>
<keyword evidence="4" id="KW-0378">Hydrolase</keyword>
<feature type="domain" description="Integrase catalytic" evidence="6">
    <location>
        <begin position="456"/>
        <end position="646"/>
    </location>
</feature>
<dbReference type="PANTHER" id="PTHR42648:SF32">
    <property type="entry name" value="RIBONUCLEASE H-LIKE DOMAIN, GAG-PRE-INTEGRASE DOMAIN PROTEIN-RELATED"/>
    <property type="match status" value="1"/>
</dbReference>
<dbReference type="InterPro" id="IPR012337">
    <property type="entry name" value="RNaseH-like_sf"/>
</dbReference>
<dbReference type="GO" id="GO:0015074">
    <property type="term" value="P:DNA integration"/>
    <property type="evidence" value="ECO:0007669"/>
    <property type="project" value="InterPro"/>
</dbReference>
<evidence type="ECO:0000256" key="1">
    <source>
        <dbReference type="ARBA" id="ARBA00022670"/>
    </source>
</evidence>
<dbReference type="Gene3D" id="3.30.420.10">
    <property type="entry name" value="Ribonuclease H-like superfamily/Ribonuclease H"/>
    <property type="match status" value="1"/>
</dbReference>
<feature type="region of interest" description="Disordered" evidence="5">
    <location>
        <begin position="1242"/>
        <end position="1289"/>
    </location>
</feature>
<accession>A0A6L2JAY3</accession>
<protein>
    <submittedName>
        <fullName evidence="7">Retrovirus-related Pol polyprotein from transposon TNT 1-94</fullName>
    </submittedName>
</protein>
<sequence>MIKVLPPKTTKEVVARERERKARTTLLMALLEDHLAKIHKMADAKEMWEAIKLRFGVNDESKKMQIYLLTQQFEGFSVSTSEGLHKGYDRFQTLLSKLEIHGAGVSHEDANQKFLRSLPSCWSQVALIMRTKPGLDTLSFEDLYNNLRVYDHDVKGTTTSSSNIQNVTFVSVENTSSTNDVSTAYSVFSPSVSKSQKEGSSSYTDEVIHSLFANQSSGHDLHEDKEVSQEDGKKVVTVELKGIKIAEKEMLEDIDWSRHVEEDAQNYAMIYSSSNSGLDNEFPPHMTGNYMASGPDAEIDYSKFTYCPKQTSADESDSKPSEYASCESDSSNDLHRALKDKGIIDSGCSRNMTGNKAYLANYQEFKGGSVAFRGSNRRITSKRKIKAGRLDFKDVYYVEELKHYNLFSVSHMCDKKNNVLFTDTDCLVLSPDFELLDENQKEKQHKASCEAKTVSSMNQPLQILHMDLFGATSIRSINHKTYCLVITDCFSKFSRVYFLKSKDETTPIFKDFLSQAKNQFNHKVKTIRSDNGTEFKNNELIEFCGLKGIKREYSNAITPQQNRVAERKNMTLIEAARTMVLVTKPQNKTPYELLTGKKPIISYLRPFGCYVTILNTINQLGKFDGKSNSGIPLSTAGPSRAFNDSELSYLDDPSMPHLEDIYDSLSEGILTDSSYDHEGVVTDFNNLEIIMNISLTPTTRIHTIHPKTQILGDPMSTVQTRSKVNKNLKAHALISQALEDKNWVDAMQEELLQFQIQKVWVLVDLPFGKKAIRTKWVYRNKKDKRGVVVKNKARLVAQGHRQKERIDYDEVFAPVARIEATRIFLAFASYMGFIVYQMDVKSAFLYGIINEEVYVSQPPGFVDPKFPNKVYKVVKALYGLHQALKAWYATLSTFLEKSEYRKGVVDKTLFIKHDKKDIMLVQVYVDDIIFGSIKKSWCDEFEELMKNRFQISSIGELTFFLRLQVQQKEDGIFISQDKYVAKILKKFDFLSVKTASTPIETHKPLVKDKEAADVDVHINRSTIGSLMYLTAFRPDIMFAVCACSRFQVTPKTSHLQAAKRIFRYLKGQSKLGLWYIKVSSFNLEAYSDSDYASTNLDRKSTTRGCQFLGRRLISWQCKKQTIVATSTIDVEYVAAAHYSNAEIFDGLAKMAYEKLSKKLTFYKAFFLPQWKFLIHTILQCLSAKRTSWNEFSSTMASGIICLATNQKFNFSRVVTLLFDTMLVLAAEEVGLIQANVQSTTIPIESSTSKPHKKHKSKKQQPQAPKVPSPEPSPEHKLPSPSNDPLPDGKDSMKLKELIDLCTYLSNKVLELESEVIDIKSSSKEKIKKLEGRVAKKGEIIQMGRIIADIDEDVEINLEEAHAKLYKIDIEHLEKVLITTAGVTTNAEAEKVSVPRRRRGLIIQDPDEITLTVFMHSKVQSKDKGKGILIEEPKPLQGKAEIEQDEALARQLDANIN</sequence>
<dbReference type="GO" id="GO:0004190">
    <property type="term" value="F:aspartic-type endopeptidase activity"/>
    <property type="evidence" value="ECO:0007669"/>
    <property type="project" value="UniProtKB-KW"/>
</dbReference>
<name>A0A6L2JAY3_TANCI</name>
<feature type="region of interest" description="Disordered" evidence="5">
    <location>
        <begin position="310"/>
        <end position="329"/>
    </location>
</feature>
<dbReference type="SUPFAM" id="SSF56672">
    <property type="entry name" value="DNA/RNA polymerases"/>
    <property type="match status" value="1"/>
</dbReference>
<dbReference type="CDD" id="cd09272">
    <property type="entry name" value="RNase_HI_RT_Ty1"/>
    <property type="match status" value="1"/>
</dbReference>
<dbReference type="GO" id="GO:0006508">
    <property type="term" value="P:proteolysis"/>
    <property type="evidence" value="ECO:0007669"/>
    <property type="project" value="UniProtKB-KW"/>
</dbReference>
<keyword evidence="2" id="KW-0479">Metal-binding</keyword>
<dbReference type="InterPro" id="IPR043502">
    <property type="entry name" value="DNA/RNA_pol_sf"/>
</dbReference>
<dbReference type="InterPro" id="IPR054722">
    <property type="entry name" value="PolX-like_BBD"/>
</dbReference>
<comment type="caution">
    <text evidence="7">The sequence shown here is derived from an EMBL/GenBank/DDBJ whole genome shotgun (WGS) entry which is preliminary data.</text>
</comment>
<gene>
    <name evidence="7" type="ORF">Tci_004812</name>
</gene>
<evidence type="ECO:0000256" key="2">
    <source>
        <dbReference type="ARBA" id="ARBA00022723"/>
    </source>
</evidence>
<dbReference type="SUPFAM" id="SSF53098">
    <property type="entry name" value="Ribonuclease H-like"/>
    <property type="match status" value="1"/>
</dbReference>
<organism evidence="7">
    <name type="scientific">Tanacetum cinerariifolium</name>
    <name type="common">Dalmatian daisy</name>
    <name type="synonym">Chrysanthemum cinerariifolium</name>
    <dbReference type="NCBI Taxonomy" id="118510"/>
    <lineage>
        <taxon>Eukaryota</taxon>
        <taxon>Viridiplantae</taxon>
        <taxon>Streptophyta</taxon>
        <taxon>Embryophyta</taxon>
        <taxon>Tracheophyta</taxon>
        <taxon>Spermatophyta</taxon>
        <taxon>Magnoliopsida</taxon>
        <taxon>eudicotyledons</taxon>
        <taxon>Gunneridae</taxon>
        <taxon>Pentapetalae</taxon>
        <taxon>asterids</taxon>
        <taxon>campanulids</taxon>
        <taxon>Asterales</taxon>
        <taxon>Asteraceae</taxon>
        <taxon>Asteroideae</taxon>
        <taxon>Anthemideae</taxon>
        <taxon>Anthemidinae</taxon>
        <taxon>Tanacetum</taxon>
    </lineage>
</organism>
<dbReference type="PROSITE" id="PS50994">
    <property type="entry name" value="INTEGRASE"/>
    <property type="match status" value="1"/>
</dbReference>
<evidence type="ECO:0000256" key="3">
    <source>
        <dbReference type="ARBA" id="ARBA00022750"/>
    </source>
</evidence>
<evidence type="ECO:0000256" key="4">
    <source>
        <dbReference type="ARBA" id="ARBA00022801"/>
    </source>
</evidence>
<dbReference type="Pfam" id="PF14223">
    <property type="entry name" value="Retrotran_gag_2"/>
    <property type="match status" value="1"/>
</dbReference>
<dbReference type="Pfam" id="PF22936">
    <property type="entry name" value="Pol_BBD"/>
    <property type="match status" value="1"/>
</dbReference>
<dbReference type="InterPro" id="IPR001584">
    <property type="entry name" value="Integrase_cat-core"/>
</dbReference>
<dbReference type="GO" id="GO:0003676">
    <property type="term" value="F:nucleic acid binding"/>
    <property type="evidence" value="ECO:0007669"/>
    <property type="project" value="InterPro"/>
</dbReference>
<dbReference type="InterPro" id="IPR036397">
    <property type="entry name" value="RNaseH_sf"/>
</dbReference>
<dbReference type="InterPro" id="IPR039537">
    <property type="entry name" value="Retrotran_Ty1/copia-like"/>
</dbReference>
<dbReference type="PANTHER" id="PTHR42648">
    <property type="entry name" value="TRANSPOSASE, PUTATIVE-RELATED"/>
    <property type="match status" value="1"/>
</dbReference>
<feature type="compositionally biased region" description="Basic residues" evidence="5">
    <location>
        <begin position="1249"/>
        <end position="1258"/>
    </location>
</feature>
<proteinExistence type="predicted"/>
<evidence type="ECO:0000259" key="6">
    <source>
        <dbReference type="PROSITE" id="PS50994"/>
    </source>
</evidence>
<dbReference type="Pfam" id="PF07727">
    <property type="entry name" value="RVT_2"/>
    <property type="match status" value="1"/>
</dbReference>
<reference evidence="7" key="1">
    <citation type="journal article" date="2019" name="Sci. Rep.">
        <title>Draft genome of Tanacetum cinerariifolium, the natural source of mosquito coil.</title>
        <authorList>
            <person name="Yamashiro T."/>
            <person name="Shiraishi A."/>
            <person name="Satake H."/>
            <person name="Nakayama K."/>
        </authorList>
    </citation>
    <scope>NUCLEOTIDE SEQUENCE</scope>
</reference>
<dbReference type="InterPro" id="IPR013103">
    <property type="entry name" value="RVT_2"/>
</dbReference>
<evidence type="ECO:0000313" key="7">
    <source>
        <dbReference type="EMBL" id="GEU32834.1"/>
    </source>
</evidence>
<dbReference type="EMBL" id="BKCJ010000397">
    <property type="protein sequence ID" value="GEU32834.1"/>
    <property type="molecule type" value="Genomic_DNA"/>
</dbReference>
<keyword evidence="1" id="KW-0645">Protease</keyword>
<keyword evidence="3" id="KW-0064">Aspartyl protease</keyword>
<evidence type="ECO:0000256" key="5">
    <source>
        <dbReference type="SAM" id="MobiDB-lite"/>
    </source>
</evidence>
<dbReference type="GO" id="GO:0046872">
    <property type="term" value="F:metal ion binding"/>
    <property type="evidence" value="ECO:0007669"/>
    <property type="project" value="UniProtKB-KW"/>
</dbReference>